<feature type="transmembrane region" description="Helical" evidence="6">
    <location>
        <begin position="682"/>
        <end position="702"/>
    </location>
</feature>
<accession>A0ABX1WS44</accession>
<feature type="transmembrane region" description="Helical" evidence="6">
    <location>
        <begin position="730"/>
        <end position="749"/>
    </location>
</feature>
<feature type="transmembrane region" description="Helical" evidence="6">
    <location>
        <begin position="381"/>
        <end position="403"/>
    </location>
</feature>
<feature type="domain" description="ABC3 transporter permease C-terminal" evidence="7">
    <location>
        <begin position="681"/>
        <end position="794"/>
    </location>
</feature>
<proteinExistence type="predicted"/>
<feature type="transmembrane region" description="Helical" evidence="6">
    <location>
        <begin position="20"/>
        <end position="43"/>
    </location>
</feature>
<evidence type="ECO:0000313" key="10">
    <source>
        <dbReference type="Proteomes" id="UP000732105"/>
    </source>
</evidence>
<dbReference type="Proteomes" id="UP000732105">
    <property type="component" value="Unassembled WGS sequence"/>
</dbReference>
<dbReference type="Pfam" id="PF02687">
    <property type="entry name" value="FtsX"/>
    <property type="match status" value="1"/>
</dbReference>
<feature type="transmembrane region" description="Helical" evidence="6">
    <location>
        <begin position="340"/>
        <end position="361"/>
    </location>
</feature>
<keyword evidence="2" id="KW-1003">Cell membrane</keyword>
<dbReference type="RefSeq" id="WP_171594144.1">
    <property type="nucleotide sequence ID" value="NZ_RZNH01000003.1"/>
</dbReference>
<feature type="domain" description="MacB-like periplasmic core" evidence="8">
    <location>
        <begin position="22"/>
        <end position="246"/>
    </location>
</feature>
<evidence type="ECO:0000256" key="3">
    <source>
        <dbReference type="ARBA" id="ARBA00022692"/>
    </source>
</evidence>
<reference evidence="9 10" key="1">
    <citation type="submission" date="2018-12" db="EMBL/GenBank/DDBJ databases">
        <title>Marinifilum JC070 sp. nov., a marine bacterium isolated from Yongle Blue Hole in the South China Sea.</title>
        <authorList>
            <person name="Fu T."/>
        </authorList>
    </citation>
    <scope>NUCLEOTIDE SEQUENCE [LARGE SCALE GENOMIC DNA]</scope>
    <source>
        <strain evidence="9 10">JC070</strain>
    </source>
</reference>
<evidence type="ECO:0000256" key="5">
    <source>
        <dbReference type="ARBA" id="ARBA00023136"/>
    </source>
</evidence>
<keyword evidence="5 6" id="KW-0472">Membrane</keyword>
<dbReference type="InterPro" id="IPR050250">
    <property type="entry name" value="Macrolide_Exporter_MacB"/>
</dbReference>
<evidence type="ECO:0000313" key="9">
    <source>
        <dbReference type="EMBL" id="NOU58866.1"/>
    </source>
</evidence>
<evidence type="ECO:0000256" key="2">
    <source>
        <dbReference type="ARBA" id="ARBA00022475"/>
    </source>
</evidence>
<keyword evidence="10" id="KW-1185">Reference proteome</keyword>
<feature type="transmembrane region" description="Helical" evidence="6">
    <location>
        <begin position="761"/>
        <end position="782"/>
    </location>
</feature>
<evidence type="ECO:0000256" key="6">
    <source>
        <dbReference type="SAM" id="Phobius"/>
    </source>
</evidence>
<organism evidence="9 10">
    <name type="scientific">Marinifilum caeruleilacunae</name>
    <dbReference type="NCBI Taxonomy" id="2499076"/>
    <lineage>
        <taxon>Bacteria</taxon>
        <taxon>Pseudomonadati</taxon>
        <taxon>Bacteroidota</taxon>
        <taxon>Bacteroidia</taxon>
        <taxon>Marinilabiliales</taxon>
        <taxon>Marinifilaceae</taxon>
    </lineage>
</organism>
<comment type="subcellular location">
    <subcellularLocation>
        <location evidence="1">Cell membrane</location>
        <topology evidence="1">Multi-pass membrane protein</topology>
    </subcellularLocation>
</comment>
<evidence type="ECO:0000259" key="7">
    <source>
        <dbReference type="Pfam" id="PF02687"/>
    </source>
</evidence>
<feature type="transmembrane region" description="Helical" evidence="6">
    <location>
        <begin position="287"/>
        <end position="307"/>
    </location>
</feature>
<evidence type="ECO:0000256" key="1">
    <source>
        <dbReference type="ARBA" id="ARBA00004651"/>
    </source>
</evidence>
<name>A0ABX1WS44_9BACT</name>
<feature type="transmembrane region" description="Helical" evidence="6">
    <location>
        <begin position="424"/>
        <end position="447"/>
    </location>
</feature>
<gene>
    <name evidence="9" type="ORF">ELS83_03480</name>
</gene>
<keyword evidence="4 6" id="KW-1133">Transmembrane helix</keyword>
<dbReference type="PANTHER" id="PTHR30572">
    <property type="entry name" value="MEMBRANE COMPONENT OF TRANSPORTER-RELATED"/>
    <property type="match status" value="1"/>
</dbReference>
<dbReference type="InterPro" id="IPR025857">
    <property type="entry name" value="MacB_PCD"/>
</dbReference>
<dbReference type="InterPro" id="IPR003838">
    <property type="entry name" value="ABC3_permease_C"/>
</dbReference>
<keyword evidence="3 6" id="KW-0812">Transmembrane</keyword>
<dbReference type="PANTHER" id="PTHR30572:SF18">
    <property type="entry name" value="ABC-TYPE MACROLIDE FAMILY EXPORT SYSTEM PERMEASE COMPONENT 2"/>
    <property type="match status" value="1"/>
</dbReference>
<evidence type="ECO:0000256" key="4">
    <source>
        <dbReference type="ARBA" id="ARBA00022989"/>
    </source>
</evidence>
<sequence>MITSILKYKFNKFFHSDRKVLVSLLGLVIALMVVIIIAGIAHFELGFDKHYNNSQNIYRIQNNRIYSKLEDRSAGCPPATAPSIKQEISGVSEATRIRPLFNCVLNITKNGIPNPFNETGIYYAESSFFKIFNQDFLLGNPTEALKEANTAVITESFAEKHFESKDVLGESFTCNSEEGEVKLRIVGIIKDVRPDSYFQFNCLISYPTLIEHNADAQYSWGWNAFNTFVLVEPTVSIGHIEQQLEELVTKYQLSRDEMKRVFTLQALTDIHLNSKLRHEIGVRGNLFSLKVLIAIALFILCVAWINYINISSAKSKKELMEAEMKAIFGNKKSLRFIESIFDSVLLNTIGLIVSIILLQVLSAELNQLFQISLPKISISKWFLLIACTYLIAIISGLIPAFYLERSFTFKRKAKANVNQRYLGVRNALVVFQFTVSSIFIITTLLVLQQIMFMDKKQEKLNLKNIATISSLNSSKDLQKAQSTFMQELSRIPEITFVSTSSSIPGGNYSNVIGGIRPIGVDLDKGIKCHFIDVSENYFKLYNIKLLAGRTFYSNTTNPSNSVIVNQKAALMLGYEKPSEIIDKEIVMEEFFGLKRTIIGVVEDFNHQTLDEPIQPLIYHYKKSGQYISIKHNAPLSADVTQKIKSIWNTYCPQQAFELQNNDQYYALKYAKHKKFSKLSSTFALLIILISSIGLYSLALFSISSRTKEIGIRKANGAKTHEIVSMLNKTFIRWVVLSFAIACPIAWYIMNQWLQSFAYRTQISWWIFFLAAGISIGIALLTVTWQSWKAAKKNPVVSLRYE</sequence>
<dbReference type="EMBL" id="RZNH01000003">
    <property type="protein sequence ID" value="NOU58866.1"/>
    <property type="molecule type" value="Genomic_DNA"/>
</dbReference>
<comment type="caution">
    <text evidence="9">The sequence shown here is derived from an EMBL/GenBank/DDBJ whole genome shotgun (WGS) entry which is preliminary data.</text>
</comment>
<evidence type="ECO:0000259" key="8">
    <source>
        <dbReference type="Pfam" id="PF12704"/>
    </source>
</evidence>
<dbReference type="Pfam" id="PF12704">
    <property type="entry name" value="MacB_PCD"/>
    <property type="match status" value="1"/>
</dbReference>
<protein>
    <submittedName>
        <fullName evidence="9">ABC transporter permease</fullName>
    </submittedName>
</protein>